<evidence type="ECO:0000259" key="8">
    <source>
        <dbReference type="PROSITE" id="PS50928"/>
    </source>
</evidence>
<comment type="caution">
    <text evidence="9">The sequence shown here is derived from an EMBL/GenBank/DDBJ whole genome shotgun (WGS) entry which is preliminary data.</text>
</comment>
<protein>
    <submittedName>
        <fullName evidence="9">Carbohydrate ABC transporter permease</fullName>
    </submittedName>
</protein>
<dbReference type="PROSITE" id="PS50928">
    <property type="entry name" value="ABC_TM1"/>
    <property type="match status" value="1"/>
</dbReference>
<feature type="domain" description="ABC transmembrane type-1" evidence="8">
    <location>
        <begin position="70"/>
        <end position="261"/>
    </location>
</feature>
<dbReference type="Proteomes" id="UP000623678">
    <property type="component" value="Unassembled WGS sequence"/>
</dbReference>
<feature type="transmembrane region" description="Helical" evidence="7">
    <location>
        <begin position="106"/>
        <end position="126"/>
    </location>
</feature>
<name>A0A926IH38_9FIRM</name>
<keyword evidence="3" id="KW-1003">Cell membrane</keyword>
<dbReference type="InterPro" id="IPR035906">
    <property type="entry name" value="MetI-like_sf"/>
</dbReference>
<reference evidence="9" key="1">
    <citation type="submission" date="2020-08" db="EMBL/GenBank/DDBJ databases">
        <title>Genome public.</title>
        <authorList>
            <person name="Liu C."/>
            <person name="Sun Q."/>
        </authorList>
    </citation>
    <scope>NUCLEOTIDE SEQUENCE</scope>
    <source>
        <strain evidence="9">NSJ-64</strain>
    </source>
</reference>
<dbReference type="AlphaFoldDB" id="A0A926IH38"/>
<feature type="transmembrane region" description="Helical" evidence="7">
    <location>
        <begin position="74"/>
        <end position="94"/>
    </location>
</feature>
<evidence type="ECO:0000313" key="9">
    <source>
        <dbReference type="EMBL" id="MBC8585509.1"/>
    </source>
</evidence>
<evidence type="ECO:0000313" key="10">
    <source>
        <dbReference type="Proteomes" id="UP000623678"/>
    </source>
</evidence>
<sequence length="276" mass="31107">MKREKRVTTFIYLLILIISAVAVVMPLYMTILNSFKPYPEIAADITAFPIDFTWNNYIEAWTRLDFANSFKNTLIIAIFSNVGSVVFASMLGYWIVRHPNKFTNSVYFLIIAGMAIPFQGIMITYAKMIGLLNMGNHLMGVIVSNWVFSTPMSMFLTAGAVKSVPYEIEESARIDGCGPLKVYWQIVFPLIKGTIFTVACLNIIDYWNNYLMTQFILTKKDMRTIQIAMQSLFNEAFFAWDVALGAVSLSILPLFIFFIIAQKQVLDGVTAGAVKG</sequence>
<evidence type="ECO:0000256" key="5">
    <source>
        <dbReference type="ARBA" id="ARBA00022989"/>
    </source>
</evidence>
<dbReference type="CDD" id="cd06261">
    <property type="entry name" value="TM_PBP2"/>
    <property type="match status" value="1"/>
</dbReference>
<dbReference type="PANTHER" id="PTHR43744">
    <property type="entry name" value="ABC TRANSPORTER PERMEASE PROTEIN MG189-RELATED-RELATED"/>
    <property type="match status" value="1"/>
</dbReference>
<dbReference type="EMBL" id="JACRTD010000005">
    <property type="protein sequence ID" value="MBC8585509.1"/>
    <property type="molecule type" value="Genomic_DNA"/>
</dbReference>
<keyword evidence="4 7" id="KW-0812">Transmembrane</keyword>
<comment type="subcellular location">
    <subcellularLocation>
        <location evidence="1 7">Cell membrane</location>
        <topology evidence="1 7">Multi-pass membrane protein</topology>
    </subcellularLocation>
</comment>
<keyword evidence="5 7" id="KW-1133">Transmembrane helix</keyword>
<dbReference type="PANTHER" id="PTHR43744:SF12">
    <property type="entry name" value="ABC TRANSPORTER PERMEASE PROTEIN MG189-RELATED"/>
    <property type="match status" value="1"/>
</dbReference>
<feature type="transmembrane region" description="Helical" evidence="7">
    <location>
        <begin position="237"/>
        <end position="260"/>
    </location>
</feature>
<evidence type="ECO:0000256" key="1">
    <source>
        <dbReference type="ARBA" id="ARBA00004651"/>
    </source>
</evidence>
<dbReference type="Gene3D" id="1.10.3720.10">
    <property type="entry name" value="MetI-like"/>
    <property type="match status" value="1"/>
</dbReference>
<dbReference type="SUPFAM" id="SSF161098">
    <property type="entry name" value="MetI-like"/>
    <property type="match status" value="1"/>
</dbReference>
<keyword evidence="6 7" id="KW-0472">Membrane</keyword>
<evidence type="ECO:0000256" key="7">
    <source>
        <dbReference type="RuleBase" id="RU363032"/>
    </source>
</evidence>
<feature type="transmembrane region" description="Helical" evidence="7">
    <location>
        <begin position="182"/>
        <end position="204"/>
    </location>
</feature>
<feature type="transmembrane region" description="Helical" evidence="7">
    <location>
        <begin position="7"/>
        <end position="29"/>
    </location>
</feature>
<dbReference type="InterPro" id="IPR000515">
    <property type="entry name" value="MetI-like"/>
</dbReference>
<evidence type="ECO:0000256" key="3">
    <source>
        <dbReference type="ARBA" id="ARBA00022475"/>
    </source>
</evidence>
<feature type="transmembrane region" description="Helical" evidence="7">
    <location>
        <begin position="138"/>
        <end position="161"/>
    </location>
</feature>
<dbReference type="Pfam" id="PF00528">
    <property type="entry name" value="BPD_transp_1"/>
    <property type="match status" value="1"/>
</dbReference>
<keyword evidence="10" id="KW-1185">Reference proteome</keyword>
<dbReference type="GO" id="GO:0055085">
    <property type="term" value="P:transmembrane transport"/>
    <property type="evidence" value="ECO:0007669"/>
    <property type="project" value="InterPro"/>
</dbReference>
<accession>A0A926IH38</accession>
<evidence type="ECO:0000256" key="6">
    <source>
        <dbReference type="ARBA" id="ARBA00023136"/>
    </source>
</evidence>
<evidence type="ECO:0000256" key="4">
    <source>
        <dbReference type="ARBA" id="ARBA00022692"/>
    </source>
</evidence>
<proteinExistence type="inferred from homology"/>
<evidence type="ECO:0000256" key="2">
    <source>
        <dbReference type="ARBA" id="ARBA00022448"/>
    </source>
</evidence>
<comment type="similarity">
    <text evidence="7">Belongs to the binding-protein-dependent transport system permease family.</text>
</comment>
<gene>
    <name evidence="9" type="ORF">H8705_07930</name>
</gene>
<organism evidence="9 10">
    <name type="scientific">Youxingia wuxianensis</name>
    <dbReference type="NCBI Taxonomy" id="2763678"/>
    <lineage>
        <taxon>Bacteria</taxon>
        <taxon>Bacillati</taxon>
        <taxon>Bacillota</taxon>
        <taxon>Clostridia</taxon>
        <taxon>Eubacteriales</taxon>
        <taxon>Oscillospiraceae</taxon>
        <taxon>Youxingia</taxon>
    </lineage>
</organism>
<keyword evidence="2 7" id="KW-0813">Transport</keyword>
<dbReference type="GO" id="GO:0005886">
    <property type="term" value="C:plasma membrane"/>
    <property type="evidence" value="ECO:0007669"/>
    <property type="project" value="UniProtKB-SubCell"/>
</dbReference>
<dbReference type="RefSeq" id="WP_262395296.1">
    <property type="nucleotide sequence ID" value="NZ_JACRTD010000005.1"/>
</dbReference>